<evidence type="ECO:0000313" key="3">
    <source>
        <dbReference type="Proteomes" id="UP000028960"/>
    </source>
</evidence>
<evidence type="ECO:0000256" key="1">
    <source>
        <dbReference type="SAM" id="MobiDB-lite"/>
    </source>
</evidence>
<dbReference type="EMBL" id="KJ888149">
    <property type="protein sequence ID" value="AII26994.1"/>
    <property type="molecule type" value="Genomic_DNA"/>
</dbReference>
<name>A0A076GAZ3_9CAUD</name>
<dbReference type="Proteomes" id="UP000028960">
    <property type="component" value="Segment"/>
</dbReference>
<feature type="compositionally biased region" description="Basic and acidic residues" evidence="1">
    <location>
        <begin position="1"/>
        <end position="13"/>
    </location>
</feature>
<protein>
    <submittedName>
        <fullName evidence="2">Uncharacterized protein</fullName>
    </submittedName>
</protein>
<dbReference type="GeneID" id="22276342"/>
<keyword evidence="3" id="KW-1185">Reference proteome</keyword>
<proteinExistence type="predicted"/>
<organism evidence="2 3">
    <name type="scientific">Staphylococcus phage MCE-2014</name>
    <dbReference type="NCBI Taxonomy" id="1524910"/>
    <lineage>
        <taxon>Viruses</taxon>
        <taxon>Duplodnaviria</taxon>
        <taxon>Heunggongvirae</taxon>
        <taxon>Uroviricota</taxon>
        <taxon>Caudoviricetes</taxon>
        <taxon>Herelleviridae</taxon>
        <taxon>Twortvirinae</taxon>
        <taxon>Kayvirus</taxon>
        <taxon>Kayvirus MCE2014</taxon>
    </lineage>
</organism>
<reference evidence="2 3" key="1">
    <citation type="journal article" date="2014" name="Appl. Environ. Microbiol.">
        <title>Combined Use of Bacteriophage K and a Novel Bacteriophage To Reduce Staphylococcus aureus Biofilm Formation.</title>
        <authorList>
            <person name="Alves D.R."/>
            <person name="Gaudion A."/>
            <person name="Bean J.E."/>
            <person name="Perez Esteban P."/>
            <person name="Arnot T.C."/>
            <person name="Harper D.R."/>
            <person name="Kot W."/>
            <person name="Hansen L.H."/>
            <person name="Enright M.C."/>
            <person name="Jenkins A.T."/>
        </authorList>
    </citation>
    <scope>NUCLEOTIDE SEQUENCE [LARGE SCALE GENOMIC DNA]</scope>
</reference>
<feature type="region of interest" description="Disordered" evidence="1">
    <location>
        <begin position="1"/>
        <end position="24"/>
    </location>
</feature>
<dbReference type="RefSeq" id="YP_009098084.1">
    <property type="nucleotide sequence ID" value="NC_025416.1"/>
</dbReference>
<evidence type="ECO:0000313" key="2">
    <source>
        <dbReference type="EMBL" id="AII26994.1"/>
    </source>
</evidence>
<sequence>MSKDKPNRRKEIQHQPVNFAPTNTLTGANNSFFAKKPSEPKDATSVIEYRILFIKRFDNVTSTDVKLQKKYALNLISEALDVKETYLSLKQKGKKTESILHTDRVYYVHRGKKLIGKCSIREQRTFRGKHLIFIFKTRHRVKAERKDK</sequence>
<accession>A0A076GAZ3</accession>
<dbReference type="KEGG" id="vg:22276342"/>